<keyword evidence="3" id="KW-0285">Flavoprotein</keyword>
<evidence type="ECO:0000256" key="1">
    <source>
        <dbReference type="ARBA" id="ARBA00001974"/>
    </source>
</evidence>
<dbReference type="InterPro" id="IPR006181">
    <property type="entry name" value="D-amino_acid_oxidase_CS"/>
</dbReference>
<dbReference type="KEGG" id="cvr:CHLNCDRAFT_144079"/>
<dbReference type="AlphaFoldDB" id="E1ZBU7"/>
<dbReference type="PANTHER" id="PTHR11530:SF11">
    <property type="entry name" value="D-ASPARTATE OXIDASE"/>
    <property type="match status" value="1"/>
</dbReference>
<dbReference type="Proteomes" id="UP000008141">
    <property type="component" value="Unassembled WGS sequence"/>
</dbReference>
<gene>
    <name evidence="8" type="ORF">CHLNCDRAFT_144079</name>
</gene>
<evidence type="ECO:0000256" key="3">
    <source>
        <dbReference type="ARBA" id="ARBA00022630"/>
    </source>
</evidence>
<feature type="binding site" evidence="6">
    <location>
        <position position="255"/>
    </location>
    <ligand>
        <name>D-dopa</name>
        <dbReference type="ChEBI" id="CHEBI:149689"/>
    </ligand>
</feature>
<evidence type="ECO:0000313" key="8">
    <source>
        <dbReference type="EMBL" id="EFN56704.1"/>
    </source>
</evidence>
<dbReference type="PROSITE" id="PS00677">
    <property type="entry name" value="DAO"/>
    <property type="match status" value="1"/>
</dbReference>
<dbReference type="RefSeq" id="XP_005848806.1">
    <property type="nucleotide sequence ID" value="XM_005848744.1"/>
</dbReference>
<proteinExistence type="inferred from homology"/>
<evidence type="ECO:0000256" key="5">
    <source>
        <dbReference type="ARBA" id="ARBA00023002"/>
    </source>
</evidence>
<dbReference type="GeneID" id="17356324"/>
<keyword evidence="5" id="KW-0560">Oxidoreductase</keyword>
<feature type="binding site" evidence="6">
    <location>
        <position position="294"/>
    </location>
    <ligand>
        <name>D-dopa</name>
        <dbReference type="ChEBI" id="CHEBI:149689"/>
    </ligand>
</feature>
<keyword evidence="9" id="KW-1185">Reference proteome</keyword>
<evidence type="ECO:0000256" key="4">
    <source>
        <dbReference type="ARBA" id="ARBA00022827"/>
    </source>
</evidence>
<dbReference type="STRING" id="554065.E1ZBU7"/>
<feature type="binding site" evidence="6">
    <location>
        <position position="200"/>
    </location>
    <ligand>
        <name>D-dopa</name>
        <dbReference type="ChEBI" id="CHEBI:149689"/>
    </ligand>
</feature>
<keyword evidence="4 6" id="KW-0274">FAD</keyword>
<name>E1ZBU7_CHLVA</name>
<dbReference type="InterPro" id="IPR006076">
    <property type="entry name" value="FAD-dep_OxRdtase"/>
</dbReference>
<comment type="similarity">
    <text evidence="2">Belongs to the DAMOX/DASOX family.</text>
</comment>
<organism evidence="9">
    <name type="scientific">Chlorella variabilis</name>
    <name type="common">Green alga</name>
    <dbReference type="NCBI Taxonomy" id="554065"/>
    <lineage>
        <taxon>Eukaryota</taxon>
        <taxon>Viridiplantae</taxon>
        <taxon>Chlorophyta</taxon>
        <taxon>core chlorophytes</taxon>
        <taxon>Trebouxiophyceae</taxon>
        <taxon>Chlorellales</taxon>
        <taxon>Chlorellaceae</taxon>
        <taxon>Chlorella clade</taxon>
        <taxon>Chlorella</taxon>
    </lineage>
</organism>
<evidence type="ECO:0000259" key="7">
    <source>
        <dbReference type="Pfam" id="PF01266"/>
    </source>
</evidence>
<accession>E1ZBU7</accession>
<dbReference type="PIRSF" id="PIRSF000189">
    <property type="entry name" value="D-aa_oxidase"/>
    <property type="match status" value="1"/>
</dbReference>
<dbReference type="InterPro" id="IPR023209">
    <property type="entry name" value="DAO"/>
</dbReference>
<sequence length="318" mass="34682">MPEAEVTIVAEKFDETTSHGAGGLWKPYTLGGTPPDLVNRWGQDTFDHYLALYQSPEAPQAGTILTSAYQLFPEPVPDPEWAAIVPHFRHLTDRERAAYDPEGTHTHGWFYTTIITEGRLYLAWLTKRLAAAGGHLVAQRVGSLDELAGFDVVVNCSGLGAKELFGDDSMYPVRGHVIRVRAPWVRHYVNGATGTDKDCYIIPNTDTVVLGGTLGKGDFDTTPRDEDRRGILERAYQVVPSLRAAEFVSEWVGLRPGRPSVRLELEQVALKQQQPGGSSGKSSLPVVHNYGHGGAGLTLAWGCAADAVQLVQQALAQR</sequence>
<feature type="domain" description="FAD dependent oxidoreductase" evidence="7">
    <location>
        <begin position="5"/>
        <end position="309"/>
    </location>
</feature>
<evidence type="ECO:0000313" key="9">
    <source>
        <dbReference type="Proteomes" id="UP000008141"/>
    </source>
</evidence>
<reference evidence="8 9" key="1">
    <citation type="journal article" date="2010" name="Plant Cell">
        <title>The Chlorella variabilis NC64A genome reveals adaptation to photosymbiosis, coevolution with viruses, and cryptic sex.</title>
        <authorList>
            <person name="Blanc G."/>
            <person name="Duncan G."/>
            <person name="Agarkova I."/>
            <person name="Borodovsky M."/>
            <person name="Gurnon J."/>
            <person name="Kuo A."/>
            <person name="Lindquist E."/>
            <person name="Lucas S."/>
            <person name="Pangilinan J."/>
            <person name="Polle J."/>
            <person name="Salamov A."/>
            <person name="Terry A."/>
            <person name="Yamada T."/>
            <person name="Dunigan D.D."/>
            <person name="Grigoriev I.V."/>
            <person name="Claverie J.M."/>
            <person name="Van Etten J.L."/>
        </authorList>
    </citation>
    <scope>NUCLEOTIDE SEQUENCE [LARGE SCALE GENOMIC DNA]</scope>
    <source>
        <strain evidence="8 9">NC64A</strain>
    </source>
</reference>
<dbReference type="InParanoid" id="E1ZBU7"/>
<dbReference type="GO" id="GO:0005737">
    <property type="term" value="C:cytoplasm"/>
    <property type="evidence" value="ECO:0007669"/>
    <property type="project" value="TreeGrafter"/>
</dbReference>
<dbReference type="EMBL" id="GL433841">
    <property type="protein sequence ID" value="EFN56704.1"/>
    <property type="molecule type" value="Genomic_DNA"/>
</dbReference>
<evidence type="ECO:0000256" key="6">
    <source>
        <dbReference type="PIRSR" id="PIRSR000189-1"/>
    </source>
</evidence>
<feature type="binding site" evidence="6">
    <location>
        <begin position="17"/>
        <end position="18"/>
    </location>
    <ligand>
        <name>FAD</name>
        <dbReference type="ChEBI" id="CHEBI:57692"/>
    </ligand>
</feature>
<dbReference type="Gene3D" id="3.30.9.10">
    <property type="entry name" value="D-Amino Acid Oxidase, subunit A, domain 2"/>
    <property type="match status" value="1"/>
</dbReference>
<dbReference type="Gene3D" id="3.40.50.720">
    <property type="entry name" value="NAD(P)-binding Rossmann-like Domain"/>
    <property type="match status" value="1"/>
</dbReference>
<feature type="binding site" evidence="6">
    <location>
        <position position="141"/>
    </location>
    <ligand>
        <name>FAD</name>
        <dbReference type="ChEBI" id="CHEBI:57692"/>
    </ligand>
</feature>
<dbReference type="OMA" id="DLWELQP"/>
<comment type="cofactor">
    <cofactor evidence="1 6">
        <name>FAD</name>
        <dbReference type="ChEBI" id="CHEBI:57692"/>
    </cofactor>
</comment>
<dbReference type="eggNOG" id="KOG3923">
    <property type="taxonomic scope" value="Eukaryota"/>
</dbReference>
<dbReference type="PANTHER" id="PTHR11530">
    <property type="entry name" value="D-AMINO ACID OXIDASE"/>
    <property type="match status" value="1"/>
</dbReference>
<evidence type="ECO:0000256" key="2">
    <source>
        <dbReference type="ARBA" id="ARBA00006730"/>
    </source>
</evidence>
<dbReference type="SUPFAM" id="SSF51971">
    <property type="entry name" value="Nucleotide-binding domain"/>
    <property type="match status" value="1"/>
</dbReference>
<protein>
    <recommendedName>
        <fullName evidence="7">FAD dependent oxidoreductase domain-containing protein</fullName>
    </recommendedName>
</protein>
<dbReference type="GO" id="GO:0003884">
    <property type="term" value="F:D-amino-acid oxidase activity"/>
    <property type="evidence" value="ECO:0007669"/>
    <property type="project" value="InterPro"/>
</dbReference>
<dbReference type="GO" id="GO:0071949">
    <property type="term" value="F:FAD binding"/>
    <property type="evidence" value="ECO:0007669"/>
    <property type="project" value="InterPro"/>
</dbReference>
<feature type="binding site" evidence="6">
    <location>
        <begin position="293"/>
        <end position="298"/>
    </location>
    <ligand>
        <name>FAD</name>
        <dbReference type="ChEBI" id="CHEBI:57692"/>
    </ligand>
</feature>
<dbReference type="Pfam" id="PF01266">
    <property type="entry name" value="DAO"/>
    <property type="match status" value="1"/>
</dbReference>
<dbReference type="SUPFAM" id="SSF54373">
    <property type="entry name" value="FAD-linked reductases, C-terminal domain"/>
    <property type="match status" value="1"/>
</dbReference>
<dbReference type="GO" id="GO:0019478">
    <property type="term" value="P:D-amino acid catabolic process"/>
    <property type="evidence" value="ECO:0007669"/>
    <property type="project" value="TreeGrafter"/>
</dbReference>
<dbReference type="OrthoDB" id="2015447at2759"/>